<feature type="region of interest" description="Disordered" evidence="1">
    <location>
        <begin position="1"/>
        <end position="35"/>
    </location>
</feature>
<evidence type="ECO:0000256" key="1">
    <source>
        <dbReference type="SAM" id="MobiDB-lite"/>
    </source>
</evidence>
<proteinExistence type="predicted"/>
<name>A0A4S8MCB6_DENBC</name>
<accession>A0A4S8MCB6</accession>
<dbReference type="Proteomes" id="UP000297245">
    <property type="component" value="Unassembled WGS sequence"/>
</dbReference>
<keyword evidence="3" id="KW-1185">Reference proteome</keyword>
<feature type="compositionally biased region" description="Low complexity" evidence="1">
    <location>
        <begin position="12"/>
        <end position="24"/>
    </location>
</feature>
<sequence>MLTLHLVGPSRQSSQTQIPTQTSQAHDTSPSLEKQDPIEFLANLKRLALSSPPALKNSSRSTPSRIDIAKRVSLLVQPERTITQVRVVGQNCRFLSLRPRTYVCYHQVRRPPLR</sequence>
<organism evidence="2 3">
    <name type="scientific">Dendrothele bispora (strain CBS 962.96)</name>
    <dbReference type="NCBI Taxonomy" id="1314807"/>
    <lineage>
        <taxon>Eukaryota</taxon>
        <taxon>Fungi</taxon>
        <taxon>Dikarya</taxon>
        <taxon>Basidiomycota</taxon>
        <taxon>Agaricomycotina</taxon>
        <taxon>Agaricomycetes</taxon>
        <taxon>Agaricomycetidae</taxon>
        <taxon>Agaricales</taxon>
        <taxon>Agaricales incertae sedis</taxon>
        <taxon>Dendrothele</taxon>
    </lineage>
</organism>
<dbReference type="EMBL" id="ML179108">
    <property type="protein sequence ID" value="THV00137.1"/>
    <property type="molecule type" value="Genomic_DNA"/>
</dbReference>
<dbReference type="AlphaFoldDB" id="A0A4S8MCB6"/>
<reference evidence="2 3" key="1">
    <citation type="journal article" date="2019" name="Nat. Ecol. Evol.">
        <title>Megaphylogeny resolves global patterns of mushroom evolution.</title>
        <authorList>
            <person name="Varga T."/>
            <person name="Krizsan K."/>
            <person name="Foldi C."/>
            <person name="Dima B."/>
            <person name="Sanchez-Garcia M."/>
            <person name="Sanchez-Ramirez S."/>
            <person name="Szollosi G.J."/>
            <person name="Szarkandi J.G."/>
            <person name="Papp V."/>
            <person name="Albert L."/>
            <person name="Andreopoulos W."/>
            <person name="Angelini C."/>
            <person name="Antonin V."/>
            <person name="Barry K.W."/>
            <person name="Bougher N.L."/>
            <person name="Buchanan P."/>
            <person name="Buyck B."/>
            <person name="Bense V."/>
            <person name="Catcheside P."/>
            <person name="Chovatia M."/>
            <person name="Cooper J."/>
            <person name="Damon W."/>
            <person name="Desjardin D."/>
            <person name="Finy P."/>
            <person name="Geml J."/>
            <person name="Haridas S."/>
            <person name="Hughes K."/>
            <person name="Justo A."/>
            <person name="Karasinski D."/>
            <person name="Kautmanova I."/>
            <person name="Kiss B."/>
            <person name="Kocsube S."/>
            <person name="Kotiranta H."/>
            <person name="LaButti K.M."/>
            <person name="Lechner B.E."/>
            <person name="Liimatainen K."/>
            <person name="Lipzen A."/>
            <person name="Lukacs Z."/>
            <person name="Mihaltcheva S."/>
            <person name="Morgado L.N."/>
            <person name="Niskanen T."/>
            <person name="Noordeloos M.E."/>
            <person name="Ohm R.A."/>
            <person name="Ortiz-Santana B."/>
            <person name="Ovrebo C."/>
            <person name="Racz N."/>
            <person name="Riley R."/>
            <person name="Savchenko A."/>
            <person name="Shiryaev A."/>
            <person name="Soop K."/>
            <person name="Spirin V."/>
            <person name="Szebenyi C."/>
            <person name="Tomsovsky M."/>
            <person name="Tulloss R.E."/>
            <person name="Uehling J."/>
            <person name="Grigoriev I.V."/>
            <person name="Vagvolgyi C."/>
            <person name="Papp T."/>
            <person name="Martin F.M."/>
            <person name="Miettinen O."/>
            <person name="Hibbett D.S."/>
            <person name="Nagy L.G."/>
        </authorList>
    </citation>
    <scope>NUCLEOTIDE SEQUENCE [LARGE SCALE GENOMIC DNA]</scope>
    <source>
        <strain evidence="2 3">CBS 962.96</strain>
    </source>
</reference>
<evidence type="ECO:0000313" key="2">
    <source>
        <dbReference type="EMBL" id="THV00137.1"/>
    </source>
</evidence>
<protein>
    <submittedName>
        <fullName evidence="2">Uncharacterized protein</fullName>
    </submittedName>
</protein>
<evidence type="ECO:0000313" key="3">
    <source>
        <dbReference type="Proteomes" id="UP000297245"/>
    </source>
</evidence>
<gene>
    <name evidence="2" type="ORF">K435DRAFT_466087</name>
</gene>